<gene>
    <name evidence="2" type="ORF">GA0070606_2114</name>
</gene>
<evidence type="ECO:0000259" key="1">
    <source>
        <dbReference type="Pfam" id="PF03358"/>
    </source>
</evidence>
<dbReference type="InterPro" id="IPR029039">
    <property type="entry name" value="Flavoprotein-like_sf"/>
</dbReference>
<dbReference type="GO" id="GO:0005829">
    <property type="term" value="C:cytosol"/>
    <property type="evidence" value="ECO:0007669"/>
    <property type="project" value="TreeGrafter"/>
</dbReference>
<dbReference type="PANTHER" id="PTHR30543">
    <property type="entry name" value="CHROMATE REDUCTASE"/>
    <property type="match status" value="1"/>
</dbReference>
<dbReference type="SUPFAM" id="SSF52218">
    <property type="entry name" value="Flavoproteins"/>
    <property type="match status" value="1"/>
</dbReference>
<organism evidence="2 3">
    <name type="scientific">Micromonospora citrea</name>
    <dbReference type="NCBI Taxonomy" id="47855"/>
    <lineage>
        <taxon>Bacteria</taxon>
        <taxon>Bacillati</taxon>
        <taxon>Actinomycetota</taxon>
        <taxon>Actinomycetes</taxon>
        <taxon>Micromonosporales</taxon>
        <taxon>Micromonosporaceae</taxon>
        <taxon>Micromonospora</taxon>
    </lineage>
</organism>
<dbReference type="GO" id="GO:0016491">
    <property type="term" value="F:oxidoreductase activity"/>
    <property type="evidence" value="ECO:0007669"/>
    <property type="project" value="InterPro"/>
</dbReference>
<evidence type="ECO:0000313" key="3">
    <source>
        <dbReference type="Proteomes" id="UP000199001"/>
    </source>
</evidence>
<protein>
    <submittedName>
        <fullName evidence="2">NAD(P)H-dependent FMN reductase</fullName>
    </submittedName>
</protein>
<dbReference type="EMBL" id="FMHZ01000002">
    <property type="protein sequence ID" value="SCL53402.1"/>
    <property type="molecule type" value="Genomic_DNA"/>
</dbReference>
<evidence type="ECO:0000313" key="2">
    <source>
        <dbReference type="EMBL" id="SCL53402.1"/>
    </source>
</evidence>
<feature type="domain" description="NADPH-dependent FMN reductase-like" evidence="1">
    <location>
        <begin position="5"/>
        <end position="140"/>
    </location>
</feature>
<dbReference type="AlphaFoldDB" id="A0A1C6UHD8"/>
<dbReference type="GO" id="GO:0010181">
    <property type="term" value="F:FMN binding"/>
    <property type="evidence" value="ECO:0007669"/>
    <property type="project" value="TreeGrafter"/>
</dbReference>
<dbReference type="PANTHER" id="PTHR30543:SF21">
    <property type="entry name" value="NAD(P)H-DEPENDENT FMN REDUCTASE LOT6"/>
    <property type="match status" value="1"/>
</dbReference>
<dbReference type="InterPro" id="IPR005025">
    <property type="entry name" value="FMN_Rdtase-like_dom"/>
</dbReference>
<dbReference type="STRING" id="47855.GA0070606_2114"/>
<name>A0A1C6UHD8_9ACTN</name>
<dbReference type="Gene3D" id="3.40.50.360">
    <property type="match status" value="1"/>
</dbReference>
<accession>A0A1C6UHD8</accession>
<reference evidence="3" key="1">
    <citation type="submission" date="2016-06" db="EMBL/GenBank/DDBJ databases">
        <authorList>
            <person name="Varghese N."/>
            <person name="Submissions Spin"/>
        </authorList>
    </citation>
    <scope>NUCLEOTIDE SEQUENCE [LARGE SCALE GENOMIC DNA]</scope>
    <source>
        <strain evidence="3">DSM 43903</strain>
    </source>
</reference>
<keyword evidence="3" id="KW-1185">Reference proteome</keyword>
<dbReference type="Pfam" id="PF03358">
    <property type="entry name" value="FMN_red"/>
    <property type="match status" value="1"/>
</dbReference>
<dbReference type="InterPro" id="IPR050712">
    <property type="entry name" value="NAD(P)H-dep_reductase"/>
</dbReference>
<dbReference type="Proteomes" id="UP000199001">
    <property type="component" value="Unassembled WGS sequence"/>
</dbReference>
<sequence length="184" mass="20189">MEALRLAVIVGSTREGRAGDSVARWFCDRVERHDGLAVTVVDLADYDFPAGYPAEPTPAMRAFAEQVGRAEAFAVVTPEYNRSFPASLKQAIDYAYDEWQAKPVGFVSYGCGSVGLHAVDQLRTVFTALHAVTMRDVVGVDLLCGEPTPLAADRLRRAARVLLDQLCWWGLTLRDGRAARPYVS</sequence>
<proteinExistence type="predicted"/>
<dbReference type="RefSeq" id="WP_176737292.1">
    <property type="nucleotide sequence ID" value="NZ_FMHZ01000002.1"/>
</dbReference>